<dbReference type="InterPro" id="IPR006311">
    <property type="entry name" value="TAT_signal"/>
</dbReference>
<protein>
    <submittedName>
        <fullName evidence="2">Uncharacterized protein</fullName>
    </submittedName>
</protein>
<keyword evidence="3" id="KW-1185">Reference proteome</keyword>
<dbReference type="Proteomes" id="UP000029839">
    <property type="component" value="Unassembled WGS sequence"/>
</dbReference>
<evidence type="ECO:0000256" key="1">
    <source>
        <dbReference type="SAM" id="SignalP"/>
    </source>
</evidence>
<comment type="caution">
    <text evidence="2">The sequence shown here is derived from an EMBL/GenBank/DDBJ whole genome shotgun (WGS) entry which is preliminary data.</text>
</comment>
<reference evidence="2 3" key="2">
    <citation type="journal article" date="2015" name="Stand. Genomic Sci.">
        <title>Draft genome sequence of Cellulomonas carbonis T26(T) and comparative analysis of six Cellulomonas genomes.</title>
        <authorList>
            <person name="Zhuang W."/>
            <person name="Zhang S."/>
            <person name="Xia X."/>
            <person name="Wang G."/>
        </authorList>
    </citation>
    <scope>NUCLEOTIDE SEQUENCE [LARGE SCALE GENOMIC DNA]</scope>
    <source>
        <strain evidence="2 3">T26</strain>
    </source>
</reference>
<dbReference type="RefSeq" id="WP_043607957.1">
    <property type="nucleotide sequence ID" value="NZ_AXCY01000074.1"/>
</dbReference>
<feature type="chain" id="PRO_5001959757" evidence="1">
    <location>
        <begin position="33"/>
        <end position="767"/>
    </location>
</feature>
<dbReference type="OrthoDB" id="4826393at2"/>
<accession>A0A0A0BMW5</accession>
<reference evidence="2 3" key="1">
    <citation type="submission" date="2013-08" db="EMBL/GenBank/DDBJ databases">
        <title>Genome sequencing of Cellulomonas carbonis T26.</title>
        <authorList>
            <person name="Chen F."/>
            <person name="Li Y."/>
            <person name="Wang G."/>
        </authorList>
    </citation>
    <scope>NUCLEOTIDE SEQUENCE [LARGE SCALE GENOMIC DNA]</scope>
    <source>
        <strain evidence="2 3">T26</strain>
    </source>
</reference>
<proteinExistence type="predicted"/>
<evidence type="ECO:0000313" key="3">
    <source>
        <dbReference type="Proteomes" id="UP000029839"/>
    </source>
</evidence>
<keyword evidence="1" id="KW-0732">Signal</keyword>
<sequence length="767" mass="79111">MRGRRPSPRAAAALVVVGALAGAALVPGAAAAEELTFLGGIEVAPGLLTGRFATAEIGDDVVYVTSYERYESHGELDEPYEVLGEITSRPLERSEGSTVLGPRSLVGRTSAADVAEHEGTLAYVRASDDRLVLHRPDGTLHAPSWGGDPSFDVVGPQGMNDTWVASWDALFHRETGRRVDLHEALMEAPMPFGYEVYVTDVTLGTDHVAWSVLYFGEATGANAEYAYQVLAAPLVTDGIGAVRVIGRTSVGAFTVALEDELLTWVEGREAGDVYDGTVHVEDLAAGREVATHDVPGLVAPGVQTDLFVAGGDLVRGTVPPFFSGRPTEVHRSVLTTSDATPTTGYLPHETAVVAADGDLVAYVDTMSGVSLVDTAGGEVVIAEPPLPAGPVVTTTPTRLVRDGAVTPGDARCVQVTGEEAGVGVPDGATGAIVNVTAVRPNGVGYVVVYPDTTGTGATPVPRTSTVNFEPGRDVANSAFVALPENGTICYVTKGASRTGVIIDVSGWTVEGSGVVTREGVRVLDTRLATGPLAGGLPARTVRTVDVATAARLPRTAVAAIVNVTVTGTAAPGNLRVFPAGMAVPNTSTVNYAPGVDKANGTVVPLGEDGTIALYSDTSPSSRVHVVLDVVGYVEKGSPYVGVAPQRLLDTRAGSRVGDVAGPVARRTVVPLDVAGVTAVPDDATAVVLNVTAVAPSTNGNLRVYPDVAATRRTMPPDASVLNYVPGRAIPNLVVVAVPENGHVDLWSDQYAGDVQLVVDLVGYVGGS</sequence>
<feature type="signal peptide" evidence="1">
    <location>
        <begin position="1"/>
        <end position="32"/>
    </location>
</feature>
<evidence type="ECO:0000313" key="2">
    <source>
        <dbReference type="EMBL" id="KGM09848.1"/>
    </source>
</evidence>
<dbReference type="AlphaFoldDB" id="A0A0A0BMW5"/>
<gene>
    <name evidence="2" type="ORF">N868_18355</name>
</gene>
<dbReference type="EMBL" id="AXCY01000074">
    <property type="protein sequence ID" value="KGM09848.1"/>
    <property type="molecule type" value="Genomic_DNA"/>
</dbReference>
<organism evidence="2 3">
    <name type="scientific">Cellulomonas carbonis T26</name>
    <dbReference type="NCBI Taxonomy" id="947969"/>
    <lineage>
        <taxon>Bacteria</taxon>
        <taxon>Bacillati</taxon>
        <taxon>Actinomycetota</taxon>
        <taxon>Actinomycetes</taxon>
        <taxon>Micrococcales</taxon>
        <taxon>Cellulomonadaceae</taxon>
        <taxon>Cellulomonas</taxon>
    </lineage>
</organism>
<dbReference type="PROSITE" id="PS51318">
    <property type="entry name" value="TAT"/>
    <property type="match status" value="1"/>
</dbReference>
<name>A0A0A0BMW5_9CELL</name>